<evidence type="ECO:0000313" key="7">
    <source>
        <dbReference type="EMBL" id="KEZ94166.1"/>
    </source>
</evidence>
<dbReference type="NCBIfam" id="TIGR00486">
    <property type="entry name" value="YbgI_SA1388"/>
    <property type="match status" value="1"/>
</dbReference>
<dbReference type="Pfam" id="PF01784">
    <property type="entry name" value="DUF34_NIF3"/>
    <property type="match status" value="1"/>
</dbReference>
<comment type="subunit">
    <text evidence="2">Homohexamer.</text>
</comment>
<dbReference type="AlphaFoldDB" id="A0A084JYY2"/>
<evidence type="ECO:0000256" key="2">
    <source>
        <dbReference type="ARBA" id="ARBA00011643"/>
    </source>
</evidence>
<dbReference type="InterPro" id="IPR015867">
    <property type="entry name" value="N-reg_PII/ATP_PRibTrfase_C"/>
</dbReference>
<dbReference type="PANTHER" id="PTHR13799:SF14">
    <property type="entry name" value="GTP CYCLOHYDROLASE 1 TYPE 2 HOMOLOG"/>
    <property type="match status" value="1"/>
</dbReference>
<feature type="binding site" evidence="6">
    <location>
        <position position="103"/>
    </location>
    <ligand>
        <name>a divalent metal cation</name>
        <dbReference type="ChEBI" id="CHEBI:60240"/>
        <label>1</label>
    </ligand>
</feature>
<evidence type="ECO:0000256" key="4">
    <source>
        <dbReference type="ARBA" id="ARBA00022723"/>
    </source>
</evidence>
<evidence type="ECO:0000256" key="5">
    <source>
        <dbReference type="PIRNR" id="PIRNR037489"/>
    </source>
</evidence>
<proteinExistence type="inferred from homology"/>
<dbReference type="SUPFAM" id="SSF102705">
    <property type="entry name" value="NIF3 (NGG1p interacting factor 3)-like"/>
    <property type="match status" value="1"/>
</dbReference>
<evidence type="ECO:0000313" key="9">
    <source>
        <dbReference type="Proteomes" id="UP000028531"/>
    </source>
</evidence>
<dbReference type="PANTHER" id="PTHR13799">
    <property type="entry name" value="NGG1 INTERACTING FACTOR 3"/>
    <property type="match status" value="1"/>
</dbReference>
<dbReference type="PIRSF" id="PIRSF037489">
    <property type="entry name" value="UCP037489_NIF3_YqfO"/>
    <property type="match status" value="1"/>
</dbReference>
<dbReference type="InterPro" id="IPR002678">
    <property type="entry name" value="DUF34/NIF3"/>
</dbReference>
<comment type="similarity">
    <text evidence="1 5">Belongs to the GTP cyclohydrolase I type 2/NIF3 family.</text>
</comment>
<keyword evidence="10" id="KW-1185">Reference proteome</keyword>
<organism evidence="7 9">
    <name type="scientific">Nonlabens ulvanivorans</name>
    <name type="common">Persicivirga ulvanivorans</name>
    <dbReference type="NCBI Taxonomy" id="906888"/>
    <lineage>
        <taxon>Bacteria</taxon>
        <taxon>Pseudomonadati</taxon>
        <taxon>Bacteroidota</taxon>
        <taxon>Flavobacteriia</taxon>
        <taxon>Flavobacteriales</taxon>
        <taxon>Flavobacteriaceae</taxon>
        <taxon>Nonlabens</taxon>
    </lineage>
</organism>
<evidence type="ECO:0000313" key="8">
    <source>
        <dbReference type="EMBL" id="PRX13155.1"/>
    </source>
</evidence>
<evidence type="ECO:0000256" key="3">
    <source>
        <dbReference type="ARBA" id="ARBA00022112"/>
    </source>
</evidence>
<reference evidence="8 10" key="2">
    <citation type="submission" date="2018-03" db="EMBL/GenBank/DDBJ databases">
        <title>Genomic Encyclopedia of Archaeal and Bacterial Type Strains, Phase II (KMG-II): from individual species to whole genera.</title>
        <authorList>
            <person name="Goeker M."/>
        </authorList>
    </citation>
    <scope>NUCLEOTIDE SEQUENCE [LARGE SCALE GENOMIC DNA]</scope>
    <source>
        <strain evidence="8 10">DSM 22727</strain>
    </source>
</reference>
<feature type="binding site" evidence="6">
    <location>
        <position position="65"/>
    </location>
    <ligand>
        <name>a divalent metal cation</name>
        <dbReference type="ChEBI" id="CHEBI:60240"/>
        <label>1</label>
    </ligand>
</feature>
<dbReference type="FunFam" id="3.40.1390.30:FF:000001">
    <property type="entry name" value="GTP cyclohydrolase 1 type 2"/>
    <property type="match status" value="1"/>
</dbReference>
<dbReference type="Proteomes" id="UP000239997">
    <property type="component" value="Unassembled WGS sequence"/>
</dbReference>
<dbReference type="EMBL" id="JPJI01000023">
    <property type="protein sequence ID" value="KEZ94166.1"/>
    <property type="molecule type" value="Genomic_DNA"/>
</dbReference>
<feature type="binding site" evidence="6">
    <location>
        <position position="330"/>
    </location>
    <ligand>
        <name>a divalent metal cation</name>
        <dbReference type="ChEBI" id="CHEBI:60240"/>
        <label>1</label>
    </ligand>
</feature>
<dbReference type="GO" id="GO:0005737">
    <property type="term" value="C:cytoplasm"/>
    <property type="evidence" value="ECO:0007669"/>
    <property type="project" value="TreeGrafter"/>
</dbReference>
<name>A0A084JYY2_NONUL</name>
<feature type="binding site" evidence="6">
    <location>
        <position position="326"/>
    </location>
    <ligand>
        <name>a divalent metal cation</name>
        <dbReference type="ChEBI" id="CHEBI:60240"/>
        <label>1</label>
    </ligand>
</feature>
<dbReference type="Gene3D" id="3.40.1390.30">
    <property type="entry name" value="NIF3 (NGG1p interacting factor 3)-like"/>
    <property type="match status" value="1"/>
</dbReference>
<dbReference type="InterPro" id="IPR017221">
    <property type="entry name" value="DUF34/NIF3_bac"/>
</dbReference>
<sequence length="363" mass="40480">MKIQEVLSYIEQLAPRHYAEDFDNTGLLTGDSNTEIKGVLVTLDCLENVVDEAISKNCNLIVAFHPIIFSGLKNLKPDNYVKKAVVKAIKNDIAIYATHTALDNAKYGVSYRMAEELGLKNIKTLIPQRGIIKKLVTYIPKSHFEMVKEELFKVGAGKLGNYEESSFSINGTGTFLGNEKSNPMIGEKGKRSTIEETKLSVTFLPHLESIVLKTLLKSHPYEEVAYEISTLNNQYDHIGMGAIGEFKEEVSTNHFLNKTKNTFNSGVVRHTNSKNKKIKKVALLGGSGAFGIKNAIQSGADAYITADLKYHDFFQGESILLCDVGHYESEQFTKNLLHEYLSKKFSNFAILCADAQTNPVNYY</sequence>
<reference evidence="7 9" key="1">
    <citation type="submission" date="2014-07" db="EMBL/GenBank/DDBJ databases">
        <title>Draft genome sequence of Nonlabens ulvanivorans, an ulvan degrading bacterium.</title>
        <authorList>
            <person name="Kopel M."/>
            <person name="Helbert W."/>
            <person name="Henrissat B."/>
            <person name="Doniger T."/>
            <person name="Banin E."/>
        </authorList>
    </citation>
    <scope>NUCLEOTIDE SEQUENCE [LARGE SCALE GENOMIC DNA]</scope>
    <source>
        <strain evidence="7 9">PLR</strain>
    </source>
</reference>
<dbReference type="Gene3D" id="3.30.70.120">
    <property type="match status" value="1"/>
</dbReference>
<dbReference type="InterPro" id="IPR036069">
    <property type="entry name" value="DUF34/NIF3_sf"/>
</dbReference>
<gene>
    <name evidence="7" type="ORF">IL45_03180</name>
    <name evidence="8" type="ORF">LY02_02216</name>
</gene>
<evidence type="ECO:0000256" key="6">
    <source>
        <dbReference type="PIRSR" id="PIRSR602678-1"/>
    </source>
</evidence>
<dbReference type="EMBL" id="PVNA01000004">
    <property type="protein sequence ID" value="PRX13155.1"/>
    <property type="molecule type" value="Genomic_DNA"/>
</dbReference>
<dbReference type="RefSeq" id="WP_036580215.1">
    <property type="nucleotide sequence ID" value="NZ_JPJI01000023.1"/>
</dbReference>
<comment type="caution">
    <text evidence="7">The sequence shown here is derived from an EMBL/GenBank/DDBJ whole genome shotgun (WGS) entry which is preliminary data.</text>
</comment>
<dbReference type="Proteomes" id="UP000028531">
    <property type="component" value="Unassembled WGS sequence"/>
</dbReference>
<dbReference type="GO" id="GO:0046872">
    <property type="term" value="F:metal ion binding"/>
    <property type="evidence" value="ECO:0007669"/>
    <property type="project" value="UniProtKB-UniRule"/>
</dbReference>
<dbReference type="OrthoDB" id="9792792at2"/>
<accession>A0A084JYY2</accession>
<protein>
    <recommendedName>
        <fullName evidence="3 5">GTP cyclohydrolase 1 type 2 homolog</fullName>
    </recommendedName>
</protein>
<evidence type="ECO:0000256" key="1">
    <source>
        <dbReference type="ARBA" id="ARBA00006964"/>
    </source>
</evidence>
<evidence type="ECO:0000313" key="10">
    <source>
        <dbReference type="Proteomes" id="UP000239997"/>
    </source>
</evidence>
<keyword evidence="4 5" id="KW-0479">Metal-binding</keyword>